<accession>A0A2P2IZ38</accession>
<reference evidence="1" key="1">
    <citation type="submission" date="2018-02" db="EMBL/GenBank/DDBJ databases">
        <title>Rhizophora mucronata_Transcriptome.</title>
        <authorList>
            <person name="Meera S.P."/>
            <person name="Sreeshan A."/>
            <person name="Augustine A."/>
        </authorList>
    </citation>
    <scope>NUCLEOTIDE SEQUENCE</scope>
    <source>
        <tissue evidence="1">Leaf</tissue>
    </source>
</reference>
<evidence type="ECO:0000313" key="1">
    <source>
        <dbReference type="EMBL" id="MBW86461.1"/>
    </source>
</evidence>
<dbReference type="AlphaFoldDB" id="A0A2P2IZ38"/>
<sequence>MPLPFYFPDTNLLNATI</sequence>
<name>A0A2P2IZ38_RHIMU</name>
<proteinExistence type="predicted"/>
<dbReference type="EMBL" id="GGEC01005978">
    <property type="protein sequence ID" value="MBW86461.1"/>
    <property type="molecule type" value="Transcribed_RNA"/>
</dbReference>
<protein>
    <submittedName>
        <fullName evidence="1">Uncharacterized protein</fullName>
    </submittedName>
</protein>
<organism evidence="1">
    <name type="scientific">Rhizophora mucronata</name>
    <name type="common">Asiatic mangrove</name>
    <dbReference type="NCBI Taxonomy" id="61149"/>
    <lineage>
        <taxon>Eukaryota</taxon>
        <taxon>Viridiplantae</taxon>
        <taxon>Streptophyta</taxon>
        <taxon>Embryophyta</taxon>
        <taxon>Tracheophyta</taxon>
        <taxon>Spermatophyta</taxon>
        <taxon>Magnoliopsida</taxon>
        <taxon>eudicotyledons</taxon>
        <taxon>Gunneridae</taxon>
        <taxon>Pentapetalae</taxon>
        <taxon>rosids</taxon>
        <taxon>fabids</taxon>
        <taxon>Malpighiales</taxon>
        <taxon>Rhizophoraceae</taxon>
        <taxon>Rhizophora</taxon>
    </lineage>
</organism>